<dbReference type="Gene3D" id="1.10.1740.10">
    <property type="match status" value="1"/>
</dbReference>
<dbReference type="PANTHER" id="PTHR43133">
    <property type="entry name" value="RNA POLYMERASE ECF-TYPE SIGMA FACTO"/>
    <property type="match status" value="1"/>
</dbReference>
<feature type="domain" description="RNA polymerase sigma-70 region 2" evidence="5">
    <location>
        <begin position="126"/>
        <end position="192"/>
    </location>
</feature>
<evidence type="ECO:0000259" key="5">
    <source>
        <dbReference type="Pfam" id="PF04542"/>
    </source>
</evidence>
<organism evidence="7 8">
    <name type="scientific">Hymenobacter armeniacus</name>
    <dbReference type="NCBI Taxonomy" id="2771358"/>
    <lineage>
        <taxon>Bacteria</taxon>
        <taxon>Pseudomonadati</taxon>
        <taxon>Bacteroidota</taxon>
        <taxon>Cytophagia</taxon>
        <taxon>Cytophagales</taxon>
        <taxon>Hymenobacteraceae</taxon>
        <taxon>Hymenobacter</taxon>
    </lineage>
</organism>
<dbReference type="InterPro" id="IPR013249">
    <property type="entry name" value="RNA_pol_sigma70_r4_t2"/>
</dbReference>
<dbReference type="Proteomes" id="UP000606003">
    <property type="component" value="Unassembled WGS sequence"/>
</dbReference>
<feature type="domain" description="RNA polymerase sigma factor 70 region 4 type 2" evidence="6">
    <location>
        <begin position="219"/>
        <end position="269"/>
    </location>
</feature>
<dbReference type="InterPro" id="IPR013324">
    <property type="entry name" value="RNA_pol_sigma_r3/r4-like"/>
</dbReference>
<accession>A0ABR8JV58</accession>
<dbReference type="InterPro" id="IPR007627">
    <property type="entry name" value="RNA_pol_sigma70_r2"/>
</dbReference>
<dbReference type="InterPro" id="IPR039425">
    <property type="entry name" value="RNA_pol_sigma-70-like"/>
</dbReference>
<reference evidence="7 8" key="1">
    <citation type="submission" date="2020-09" db="EMBL/GenBank/DDBJ databases">
        <authorList>
            <person name="Kim M.K."/>
        </authorList>
    </citation>
    <scope>NUCLEOTIDE SEQUENCE [LARGE SCALE GENOMIC DNA]</scope>
    <source>
        <strain evidence="7 8">BT189</strain>
    </source>
</reference>
<dbReference type="EMBL" id="JACXAC010000004">
    <property type="protein sequence ID" value="MBD2722786.1"/>
    <property type="molecule type" value="Genomic_DNA"/>
</dbReference>
<proteinExistence type="inferred from homology"/>
<dbReference type="InterPro" id="IPR013325">
    <property type="entry name" value="RNA_pol_sigma_r2"/>
</dbReference>
<dbReference type="Gene3D" id="1.10.10.10">
    <property type="entry name" value="Winged helix-like DNA-binding domain superfamily/Winged helix DNA-binding domain"/>
    <property type="match status" value="1"/>
</dbReference>
<comment type="caution">
    <text evidence="7">The sequence shown here is derived from an EMBL/GenBank/DDBJ whole genome shotgun (WGS) entry which is preliminary data.</text>
</comment>
<dbReference type="InterPro" id="IPR014284">
    <property type="entry name" value="RNA_pol_sigma-70_dom"/>
</dbReference>
<keyword evidence="3" id="KW-0731">Sigma factor</keyword>
<evidence type="ECO:0000256" key="3">
    <source>
        <dbReference type="ARBA" id="ARBA00023082"/>
    </source>
</evidence>
<dbReference type="NCBIfam" id="TIGR02937">
    <property type="entry name" value="sigma70-ECF"/>
    <property type="match status" value="1"/>
</dbReference>
<dbReference type="SUPFAM" id="SSF88659">
    <property type="entry name" value="Sigma3 and sigma4 domains of RNA polymerase sigma factors"/>
    <property type="match status" value="1"/>
</dbReference>
<keyword evidence="2" id="KW-0805">Transcription regulation</keyword>
<dbReference type="SUPFAM" id="SSF88946">
    <property type="entry name" value="Sigma2 domain of RNA polymerase sigma factors"/>
    <property type="match status" value="1"/>
</dbReference>
<gene>
    <name evidence="7" type="ORF">IC234_11695</name>
</gene>
<dbReference type="InterPro" id="IPR036388">
    <property type="entry name" value="WH-like_DNA-bd_sf"/>
</dbReference>
<comment type="similarity">
    <text evidence="1">Belongs to the sigma-70 factor family. ECF subfamily.</text>
</comment>
<protein>
    <submittedName>
        <fullName evidence="7">Sigma-70 family RNA polymerase sigma factor</fullName>
    </submittedName>
</protein>
<evidence type="ECO:0000256" key="2">
    <source>
        <dbReference type="ARBA" id="ARBA00023015"/>
    </source>
</evidence>
<dbReference type="Pfam" id="PF08281">
    <property type="entry name" value="Sigma70_r4_2"/>
    <property type="match status" value="1"/>
</dbReference>
<evidence type="ECO:0000259" key="6">
    <source>
        <dbReference type="Pfam" id="PF08281"/>
    </source>
</evidence>
<evidence type="ECO:0000313" key="8">
    <source>
        <dbReference type="Proteomes" id="UP000606003"/>
    </source>
</evidence>
<dbReference type="CDD" id="cd06171">
    <property type="entry name" value="Sigma70_r4"/>
    <property type="match status" value="1"/>
</dbReference>
<keyword evidence="8" id="KW-1185">Reference proteome</keyword>
<keyword evidence="4" id="KW-0804">Transcription</keyword>
<dbReference type="PANTHER" id="PTHR43133:SF46">
    <property type="entry name" value="RNA POLYMERASE SIGMA-70 FACTOR ECF SUBFAMILY"/>
    <property type="match status" value="1"/>
</dbReference>
<evidence type="ECO:0000256" key="1">
    <source>
        <dbReference type="ARBA" id="ARBA00010641"/>
    </source>
</evidence>
<evidence type="ECO:0000256" key="4">
    <source>
        <dbReference type="ARBA" id="ARBA00023163"/>
    </source>
</evidence>
<name>A0ABR8JV58_9BACT</name>
<sequence>MDWYRTLLCSITQTVCTLLATFWRRGASPLQYALCGPGFAPTPSPFYAAKNDLVYSFPRRPGLPAAGVSAATWFAFGADDVLPDQAAAPVAPRLTASRSSAVTSPPTEAELIDGCLRGRQLAQKLLYDKYAGKMMAVCLRYAQTTFEAEDVLQEGFLTVFRTLASFRRECPLEFWIRRIMINAALRQHRRNASLVAVSDGEYPETLSSEEFTLSNYNFQELLAMVQELAPRYRMVFNLYAIEGYTHKEIGELLSITEGTSKSQYSRARVILQTKLERLGAPTRHVS</sequence>
<dbReference type="Pfam" id="PF04542">
    <property type="entry name" value="Sigma70_r2"/>
    <property type="match status" value="1"/>
</dbReference>
<evidence type="ECO:0000313" key="7">
    <source>
        <dbReference type="EMBL" id="MBD2722786.1"/>
    </source>
</evidence>